<keyword evidence="3" id="KW-0285">Flavoprotein</keyword>
<name>A0ABW5EJQ7_9BURK</name>
<dbReference type="Pfam" id="PF02771">
    <property type="entry name" value="Acyl-CoA_dh_N"/>
    <property type="match status" value="1"/>
</dbReference>
<evidence type="ECO:0000256" key="2">
    <source>
        <dbReference type="ARBA" id="ARBA00009347"/>
    </source>
</evidence>
<comment type="caution">
    <text evidence="8">The sequence shown here is derived from an EMBL/GenBank/DDBJ whole genome shotgun (WGS) entry which is preliminary data.</text>
</comment>
<evidence type="ECO:0000259" key="5">
    <source>
        <dbReference type="Pfam" id="PF00441"/>
    </source>
</evidence>
<comment type="similarity">
    <text evidence="2">Belongs to the acyl-CoA dehydrogenase family.</text>
</comment>
<dbReference type="InterPro" id="IPR006089">
    <property type="entry name" value="Acyl-CoA_DH_CS"/>
</dbReference>
<evidence type="ECO:0000313" key="9">
    <source>
        <dbReference type="Proteomes" id="UP001597287"/>
    </source>
</evidence>
<evidence type="ECO:0000313" key="8">
    <source>
        <dbReference type="EMBL" id="MFD2317761.1"/>
    </source>
</evidence>
<reference evidence="9" key="1">
    <citation type="journal article" date="2019" name="Int. J. Syst. Evol. Microbiol.">
        <title>The Global Catalogue of Microorganisms (GCM) 10K type strain sequencing project: providing services to taxonomists for standard genome sequencing and annotation.</title>
        <authorList>
            <consortium name="The Broad Institute Genomics Platform"/>
            <consortium name="The Broad Institute Genome Sequencing Center for Infectious Disease"/>
            <person name="Wu L."/>
            <person name="Ma J."/>
        </authorList>
    </citation>
    <scope>NUCLEOTIDE SEQUENCE [LARGE SCALE GENOMIC DNA]</scope>
    <source>
        <strain evidence="9">CCUG 62793</strain>
    </source>
</reference>
<evidence type="ECO:0000256" key="1">
    <source>
        <dbReference type="ARBA" id="ARBA00001974"/>
    </source>
</evidence>
<accession>A0ABW5EJQ7</accession>
<dbReference type="RefSeq" id="WP_312376500.1">
    <property type="nucleotide sequence ID" value="NZ_JBHSIH010000001.1"/>
</dbReference>
<dbReference type="SUPFAM" id="SSF47203">
    <property type="entry name" value="Acyl-CoA dehydrogenase C-terminal domain-like"/>
    <property type="match status" value="1"/>
</dbReference>
<evidence type="ECO:0000259" key="7">
    <source>
        <dbReference type="Pfam" id="PF02771"/>
    </source>
</evidence>
<dbReference type="InterPro" id="IPR013786">
    <property type="entry name" value="AcylCoA_DH/ox_N"/>
</dbReference>
<dbReference type="InterPro" id="IPR036250">
    <property type="entry name" value="AcylCo_DH-like_C"/>
</dbReference>
<dbReference type="Gene3D" id="2.40.110.10">
    <property type="entry name" value="Butyryl-CoA Dehydrogenase, subunit A, domain 2"/>
    <property type="match status" value="1"/>
</dbReference>
<evidence type="ECO:0000259" key="6">
    <source>
        <dbReference type="Pfam" id="PF02770"/>
    </source>
</evidence>
<dbReference type="Gene3D" id="1.20.140.10">
    <property type="entry name" value="Butyryl-CoA Dehydrogenase, subunit A, domain 3"/>
    <property type="match status" value="1"/>
</dbReference>
<comment type="cofactor">
    <cofactor evidence="1">
        <name>FAD</name>
        <dbReference type="ChEBI" id="CHEBI:57692"/>
    </cofactor>
</comment>
<evidence type="ECO:0000256" key="4">
    <source>
        <dbReference type="ARBA" id="ARBA00022827"/>
    </source>
</evidence>
<keyword evidence="9" id="KW-1185">Reference proteome</keyword>
<feature type="domain" description="Acyl-CoA oxidase/dehydrogenase middle" evidence="6">
    <location>
        <begin position="122"/>
        <end position="217"/>
    </location>
</feature>
<dbReference type="InterPro" id="IPR037069">
    <property type="entry name" value="AcylCoA_DH/ox_N_sf"/>
</dbReference>
<evidence type="ECO:0000256" key="3">
    <source>
        <dbReference type="ARBA" id="ARBA00022630"/>
    </source>
</evidence>
<dbReference type="PROSITE" id="PS00072">
    <property type="entry name" value="ACYL_COA_DH_1"/>
    <property type="match status" value="1"/>
</dbReference>
<dbReference type="SUPFAM" id="SSF56645">
    <property type="entry name" value="Acyl-CoA dehydrogenase NM domain-like"/>
    <property type="match status" value="1"/>
</dbReference>
<organism evidence="8 9">
    <name type="scientific">Delftia deserti</name>
    <dbReference type="NCBI Taxonomy" id="1651218"/>
    <lineage>
        <taxon>Bacteria</taxon>
        <taxon>Pseudomonadati</taxon>
        <taxon>Pseudomonadota</taxon>
        <taxon>Betaproteobacteria</taxon>
        <taxon>Burkholderiales</taxon>
        <taxon>Comamonadaceae</taxon>
        <taxon>Delftia</taxon>
    </lineage>
</organism>
<dbReference type="Gene3D" id="1.10.540.10">
    <property type="entry name" value="Acyl-CoA dehydrogenase/oxidase, N-terminal domain"/>
    <property type="match status" value="1"/>
</dbReference>
<dbReference type="PANTHER" id="PTHR43831">
    <property type="entry name" value="ISOBUTYRYL-COA DEHYDROGENASE"/>
    <property type="match status" value="1"/>
</dbReference>
<dbReference type="Proteomes" id="UP001597287">
    <property type="component" value="Unassembled WGS sequence"/>
</dbReference>
<dbReference type="EMBL" id="JBHUIG010000003">
    <property type="protein sequence ID" value="MFD2317761.1"/>
    <property type="molecule type" value="Genomic_DNA"/>
</dbReference>
<sequence>MDFELNDDQRAFAESARAFAQAELAPHAAHWDRESIFPREAIAKAGELGFCGLYAPENAGGLQLPRLDATMVFEELAAVDPSTTAFITIHNMATWMLGTWATGAVRAEWGEALTSGRKLASYCLTEPGAGSDAGSLKTRAELAGHEYIINGAKAFISGAGSTDMLVLMARTGDAGSGASGISAFAVPADLPGISYGKKEEKMGWNSQPTRVISFDNVRIPAQNLLGREGEGFKIAMKGLDGGRINIATCSVGAAQGALTQAQQYMHERKQFGKPIASFQALQFKLADMATELVAARQMVRLAASKLDAGARDASTYCAMAKRFATDAGFMVCNEALQLHGGYGYIREYPLERLMRDARVHQILEGTNEIMRVIIARRMLEGDAPDMIR</sequence>
<proteinExistence type="inferred from homology"/>
<feature type="domain" description="Acyl-CoA dehydrogenase/oxidase C-terminal" evidence="5">
    <location>
        <begin position="229"/>
        <end position="379"/>
    </location>
</feature>
<dbReference type="InterPro" id="IPR046373">
    <property type="entry name" value="Acyl-CoA_Oxase/DH_mid-dom_sf"/>
</dbReference>
<dbReference type="Pfam" id="PF02770">
    <property type="entry name" value="Acyl-CoA_dh_M"/>
    <property type="match status" value="1"/>
</dbReference>
<feature type="domain" description="Acyl-CoA dehydrogenase/oxidase N-terminal" evidence="7">
    <location>
        <begin position="7"/>
        <end position="116"/>
    </location>
</feature>
<dbReference type="PIRSF" id="PIRSF016578">
    <property type="entry name" value="HsaA"/>
    <property type="match status" value="1"/>
</dbReference>
<dbReference type="InterPro" id="IPR009100">
    <property type="entry name" value="AcylCoA_DH/oxidase_NM_dom_sf"/>
</dbReference>
<dbReference type="Pfam" id="PF00441">
    <property type="entry name" value="Acyl-CoA_dh_1"/>
    <property type="match status" value="1"/>
</dbReference>
<dbReference type="PROSITE" id="PS00073">
    <property type="entry name" value="ACYL_COA_DH_2"/>
    <property type="match status" value="1"/>
</dbReference>
<dbReference type="PANTHER" id="PTHR43831:SF1">
    <property type="entry name" value="ISOBUTYRYL-COA DEHYDROGENASE, MITOCHONDRIAL"/>
    <property type="match status" value="1"/>
</dbReference>
<dbReference type="InterPro" id="IPR006091">
    <property type="entry name" value="Acyl-CoA_Oxase/DH_mid-dom"/>
</dbReference>
<dbReference type="InterPro" id="IPR052547">
    <property type="entry name" value="Mito_Isobutyryl-CoADH"/>
</dbReference>
<gene>
    <name evidence="8" type="ORF">ACFSPV_03535</name>
</gene>
<dbReference type="InterPro" id="IPR009075">
    <property type="entry name" value="AcylCo_DH/oxidase_C"/>
</dbReference>
<protein>
    <submittedName>
        <fullName evidence="8">Acyl-CoA dehydrogenase family protein</fullName>
    </submittedName>
</protein>
<keyword evidence="4" id="KW-0274">FAD</keyword>